<dbReference type="InterPro" id="IPR001537">
    <property type="entry name" value="SpoU_MeTrfase"/>
</dbReference>
<evidence type="ECO:0000313" key="16">
    <source>
        <dbReference type="Proteomes" id="UP000007797"/>
    </source>
</evidence>
<keyword evidence="5" id="KW-0007">Acetylation</keyword>
<keyword evidence="6 12" id="KW-0103">Bromodomain</keyword>
<dbReference type="GO" id="GO:0030488">
    <property type="term" value="P:tRNA methylation"/>
    <property type="evidence" value="ECO:0007669"/>
    <property type="project" value="InterPro"/>
</dbReference>
<dbReference type="Gene3D" id="1.20.920.10">
    <property type="entry name" value="Bromodomain-like"/>
    <property type="match status" value="1"/>
</dbReference>
<evidence type="ECO:0000256" key="7">
    <source>
        <dbReference type="ARBA" id="ARBA00093266"/>
    </source>
</evidence>
<evidence type="ECO:0000256" key="5">
    <source>
        <dbReference type="ARBA" id="ARBA00022990"/>
    </source>
</evidence>
<dbReference type="PANTHER" id="PTHR12029">
    <property type="entry name" value="RNA METHYLTRANSFERASE"/>
    <property type="match status" value="1"/>
</dbReference>
<dbReference type="RefSeq" id="XP_004351031.1">
    <property type="nucleotide sequence ID" value="XM_004350979.1"/>
</dbReference>
<dbReference type="Gene3D" id="3.40.1280.10">
    <property type="match status" value="1"/>
</dbReference>
<dbReference type="PROSITE" id="PS50014">
    <property type="entry name" value="BROMODOMAIN_2"/>
    <property type="match status" value="1"/>
</dbReference>
<dbReference type="PRINTS" id="PR00503">
    <property type="entry name" value="BROMODOMAIN"/>
</dbReference>
<reference evidence="16" key="1">
    <citation type="journal article" date="2011" name="Genome Res.">
        <title>Phylogeny-wide analysis of social amoeba genomes highlights ancient origins for complex intercellular communication.</title>
        <authorList>
            <person name="Heidel A.J."/>
            <person name="Lawal H.M."/>
            <person name="Felder M."/>
            <person name="Schilde C."/>
            <person name="Helps N.R."/>
            <person name="Tunggal B."/>
            <person name="Rivero F."/>
            <person name="John U."/>
            <person name="Schleicher M."/>
            <person name="Eichinger L."/>
            <person name="Platzer M."/>
            <person name="Noegel A.A."/>
            <person name="Schaap P."/>
            <person name="Gloeckner G."/>
        </authorList>
    </citation>
    <scope>NUCLEOTIDE SEQUENCE [LARGE SCALE GENOMIC DNA]</scope>
    <source>
        <strain evidence="16">SH3</strain>
    </source>
</reference>
<dbReference type="OrthoDB" id="241340at2759"/>
<sequence>MTDNNNNNNNNNSIITLLTTLYRSTYGSKNQLITIQCLDSIKTVVNVITLTSSNNNQDNLFNSIADYINQQLANNNSTGKEKSSTTPIDYQFILYLLLVLVSLETNDSTSSSSSSSFILKVLNHFILNDNRVVVRKGGKQQQQQNQQQQDEDHSLIVCKAVVSILKGDSKDLLTSVLELLNNTSKEAVKYVYKILYLVLPNCSDSFISVVFPTLLDNIKQTANSTIRTYSLQCVSIILNRKNQQQQNNKSNNNQLLPLLYTAISSQSSVNERLKLIFKFNTQFLSNNNNNGNNENESSSSSSTFNILAEESFWNVVVVSLVDSDNVPRKQALHILKAALSLPVQRWSDYLPPWDNTQWNIFISLFECFNETKSHLFKPVWAKLPSLLPQPQNNNNNNNHVIDPTKSNSQLYWCDVLFRRGFTHINPNIRRRVVVDILANPIIVDLVGREKSWDLLHRLYRAIDLVDLSTLTTYGGKELNEALTNFYKSVIEQSSIDSIKSKLVIDILHYINTQHVQTPSTLLLLLSKVIEVIKLGVVGKDNVTVGDTLVESLRMILEQRPVSNSAINIHIYKSVLELLLATNSSSIAAKTKTVSIAQLSKLLAMYPRPLLKEEQLNVKKWLNNEWIVQYLIDNLSTTLATDTNRSFEAEQMDYASQSCLLLFADSLEKYLFYYHILSFSSSSTSSSLVMIKKLSLIYYISLDNPTILSIIPLLQSPMSSLDRSGIIKALMDIPESWPFRAPFDYKRFGLLDYPLIIRRPMDLGTIQKSLNDGVYNNNDQPSATLSFNDDCKLVFTNQIIFNPPFSRESKQAKIFLSILNILIDLQTNNQQQQTVNEIILQFIKEDNKEEEDNRQDNQIINQFKWVEMIIQLLASSNNSNKQSNQDILEYSQQVVLNYTSFDIRKLSMSIFILVKLGSNIEDQSILLDKLIDMTPKYKFNSTTSFLLPRLLQYRWEFILQLLQLSSSNSVVNHQSKNEKIFTNAIELLDIAASPSLPAIFDCLALVASTTNEILHDTDKMTQLFKNVYQAFSDSNKTNQLVLSFINVLFNQIYFHQPTIIPLLKEYLKKTLDQWGESNRISCGLLGHCCAIWSTYLDTIDQFKQEIIDLCLLSQEDNNQTIQEDQSSTSSTLKITSNHGYIVRWFVSQLNNHSDKDPRAVLFVRSLMISMLEMNIQGELGHREYSQQSRTNKMKCKLWRTLCSLTHVIGVFDDTEHTKRVHELMWKILEIKNHPNVRYLIQLFIINVMVLSQSTQTSVDLLINHLANVNTDYQMSASVVIISTSYLYYLLRQFNNNGEKKDNPIDQVLITKLFKSIVPWATDFHHAVRTCAQLAIHTILSRYPNPLLSTLSGEDSQIIQSIYNYLDNSNLHKRLREKQSLFIQNDDPLKNALASNIFSTNKNTNLVVDNDDDENNQDDNNNNNNDGDQEEDAELTQGLSAIDESVVPMSLLDIAKRVIKDFQSSFQNRGSNQQSSSAAAGGEGEDFQKRIIPELMSIEDNSNIIGGENNNNNTVNTNKNQRQEMIVVATFVENTPNIAGLIRTCEIFNVTEVAIPNLKLLNDPQFQRVSVSADKWVPIVQVARTNLQAYLIRKKEEGYAIIGVEQTSQSKSLSTFVFPTKCLLLLGQEQNGIPSDFLNLVDYCVEIPQFGIIRSLNVHVSGSIVLWEYSQQQILKSITNNENSDINNNNE</sequence>
<keyword evidence="2" id="KW-0808">Transferase</keyword>
<evidence type="ECO:0000256" key="3">
    <source>
        <dbReference type="ARBA" id="ARBA00022691"/>
    </source>
</evidence>
<dbReference type="Pfam" id="PF00439">
    <property type="entry name" value="Bromodomain"/>
    <property type="match status" value="1"/>
</dbReference>
<evidence type="ECO:0000256" key="9">
    <source>
        <dbReference type="ARBA" id="ARBA00093594"/>
    </source>
</evidence>
<dbReference type="SMART" id="SM00297">
    <property type="entry name" value="BROMO"/>
    <property type="match status" value="1"/>
</dbReference>
<dbReference type="SUPFAM" id="SSF48371">
    <property type="entry name" value="ARM repeat"/>
    <property type="match status" value="2"/>
</dbReference>
<organism evidence="15 16">
    <name type="scientific">Cavenderia fasciculata</name>
    <name type="common">Slime mold</name>
    <name type="synonym">Dictyostelium fasciculatum</name>
    <dbReference type="NCBI Taxonomy" id="261658"/>
    <lineage>
        <taxon>Eukaryota</taxon>
        <taxon>Amoebozoa</taxon>
        <taxon>Evosea</taxon>
        <taxon>Eumycetozoa</taxon>
        <taxon>Dictyostelia</taxon>
        <taxon>Acytosteliales</taxon>
        <taxon>Cavenderiaceae</taxon>
        <taxon>Cavenderia</taxon>
    </lineage>
</organism>
<keyword evidence="16" id="KW-1185">Reference proteome</keyword>
<dbReference type="STRING" id="1054147.F4QFS5"/>
<evidence type="ECO:0000256" key="8">
    <source>
        <dbReference type="ARBA" id="ARBA00093361"/>
    </source>
</evidence>
<evidence type="ECO:0000256" key="4">
    <source>
        <dbReference type="ARBA" id="ARBA00022884"/>
    </source>
</evidence>
<keyword evidence="3" id="KW-0949">S-adenosyl-L-methionine</keyword>
<evidence type="ECO:0000256" key="12">
    <source>
        <dbReference type="PROSITE-ProRule" id="PRU00035"/>
    </source>
</evidence>
<dbReference type="SUPFAM" id="SSF47370">
    <property type="entry name" value="Bromodomain"/>
    <property type="match status" value="1"/>
</dbReference>
<gene>
    <name evidence="15" type="ORF">DFA_12092</name>
</gene>
<evidence type="ECO:0000256" key="13">
    <source>
        <dbReference type="SAM" id="MobiDB-lite"/>
    </source>
</evidence>
<proteinExistence type="predicted"/>
<evidence type="ECO:0000256" key="6">
    <source>
        <dbReference type="ARBA" id="ARBA00023117"/>
    </source>
</evidence>
<comment type="function">
    <text evidence="8">S-adenosyl-L-methionine-dependent 2'-O-ribose methyltransferase that catalyzes the formation of 2'-O-methylguanosine at position 18 (Gm18) in a subset of tRNA. Selectively mediates Gm18 methylation of tRNAGln-TTG/CTG and tRNASer-TGA/GCT. Gm18 modification can enhance the stability of modified tRNAs.</text>
</comment>
<dbReference type="InterPro" id="IPR016024">
    <property type="entry name" value="ARM-type_fold"/>
</dbReference>
<dbReference type="InterPro" id="IPR044748">
    <property type="entry name" value="Trm3/TARBP1_C"/>
</dbReference>
<comment type="catalytic activity">
    <reaction evidence="7">
        <text>guanosine(18) in tRNA + S-adenosyl-L-methionine = 2'-O-methylguanosine(18) in tRNA + S-adenosyl-L-homocysteine + H(+)</text>
        <dbReference type="Rhea" id="RHEA:20077"/>
        <dbReference type="Rhea" id="RHEA-COMP:10190"/>
        <dbReference type="Rhea" id="RHEA-COMP:10192"/>
        <dbReference type="ChEBI" id="CHEBI:15378"/>
        <dbReference type="ChEBI" id="CHEBI:57856"/>
        <dbReference type="ChEBI" id="CHEBI:59789"/>
        <dbReference type="ChEBI" id="CHEBI:74269"/>
        <dbReference type="ChEBI" id="CHEBI:74445"/>
        <dbReference type="EC" id="2.1.1.34"/>
    </reaction>
    <physiologicalReaction direction="left-to-right" evidence="7">
        <dbReference type="Rhea" id="RHEA:20078"/>
    </physiologicalReaction>
</comment>
<dbReference type="PANTHER" id="PTHR12029:SF49">
    <property type="entry name" value="TRNA_RRNA METHYLTRANSFERASE SPOU FAMILY PROTEIN"/>
    <property type="match status" value="1"/>
</dbReference>
<dbReference type="EMBL" id="GL883029">
    <property type="protein sequence ID" value="EGG14322.1"/>
    <property type="molecule type" value="Genomic_DNA"/>
</dbReference>
<evidence type="ECO:0000256" key="11">
    <source>
        <dbReference type="ARBA" id="ARBA00093656"/>
    </source>
</evidence>
<dbReference type="KEGG" id="dfa:DFA_12092"/>
<keyword evidence="1 15" id="KW-0489">Methyltransferase</keyword>
<dbReference type="InterPro" id="IPR029028">
    <property type="entry name" value="Alpha/beta_knot_MTases"/>
</dbReference>
<dbReference type="OMA" id="AGLIRTC"/>
<dbReference type="EC" id="2.1.1.34" evidence="9"/>
<dbReference type="GO" id="GO:0141100">
    <property type="term" value="F:tRNA (guanine(18)-2'-O)-methyltransferase activity"/>
    <property type="evidence" value="ECO:0007669"/>
    <property type="project" value="UniProtKB-EC"/>
</dbReference>
<dbReference type="GO" id="GO:0003723">
    <property type="term" value="F:RNA binding"/>
    <property type="evidence" value="ECO:0007669"/>
    <property type="project" value="UniProtKB-KW"/>
</dbReference>
<dbReference type="SUPFAM" id="SSF75217">
    <property type="entry name" value="alpha/beta knot"/>
    <property type="match status" value="1"/>
</dbReference>
<protein>
    <recommendedName>
        <fullName evidence="10">tRNA (guanosine(18)-2'-O)-methyltransferase TARBP1</fullName>
        <ecNumber evidence="9">2.1.1.34</ecNumber>
    </recommendedName>
    <alternativeName>
        <fullName evidence="11">TAR RNA-binding protein 1</fullName>
    </alternativeName>
</protein>
<dbReference type="GeneID" id="14866197"/>
<dbReference type="InterPro" id="IPR001487">
    <property type="entry name" value="Bromodomain"/>
</dbReference>
<dbReference type="CDD" id="cd18091">
    <property type="entry name" value="SpoU-like_TRM3-like"/>
    <property type="match status" value="1"/>
</dbReference>
<evidence type="ECO:0000313" key="15">
    <source>
        <dbReference type="EMBL" id="EGG14322.1"/>
    </source>
</evidence>
<evidence type="ECO:0000256" key="10">
    <source>
        <dbReference type="ARBA" id="ARBA00093636"/>
    </source>
</evidence>
<feature type="domain" description="Bromo" evidence="14">
    <location>
        <begin position="730"/>
        <end position="808"/>
    </location>
</feature>
<dbReference type="Pfam" id="PF00588">
    <property type="entry name" value="SpoU_methylase"/>
    <property type="match status" value="1"/>
</dbReference>
<dbReference type="InterPro" id="IPR029026">
    <property type="entry name" value="tRNA_m1G_MTases_N"/>
</dbReference>
<name>F4QFS5_CACFS</name>
<dbReference type="Proteomes" id="UP000007797">
    <property type="component" value="Unassembled WGS sequence"/>
</dbReference>
<feature type="region of interest" description="Disordered" evidence="13">
    <location>
        <begin position="1402"/>
        <end position="1432"/>
    </location>
</feature>
<accession>F4QFS5</accession>
<evidence type="ECO:0000256" key="2">
    <source>
        <dbReference type="ARBA" id="ARBA00022679"/>
    </source>
</evidence>
<dbReference type="InterPro" id="IPR045330">
    <property type="entry name" value="TRM3/TARBP1"/>
</dbReference>
<evidence type="ECO:0000259" key="14">
    <source>
        <dbReference type="PROSITE" id="PS50014"/>
    </source>
</evidence>
<dbReference type="InterPro" id="IPR036427">
    <property type="entry name" value="Bromodomain-like_sf"/>
</dbReference>
<evidence type="ECO:0000256" key="1">
    <source>
        <dbReference type="ARBA" id="ARBA00022603"/>
    </source>
</evidence>
<keyword evidence="4" id="KW-0694">RNA-binding</keyword>
<dbReference type="FunFam" id="3.40.1280.10:FF:000010">
    <property type="entry name" value="probable methyltransferase TARBP1"/>
    <property type="match status" value="1"/>
</dbReference>